<dbReference type="EMBL" id="LWDF02002870">
    <property type="protein sequence ID" value="KAE8235272.1"/>
    <property type="molecule type" value="Genomic_DNA"/>
</dbReference>
<keyword evidence="3" id="KW-1185">Reference proteome</keyword>
<organism evidence="2 3">
    <name type="scientific">Tilletia indica</name>
    <dbReference type="NCBI Taxonomy" id="43049"/>
    <lineage>
        <taxon>Eukaryota</taxon>
        <taxon>Fungi</taxon>
        <taxon>Dikarya</taxon>
        <taxon>Basidiomycota</taxon>
        <taxon>Ustilaginomycotina</taxon>
        <taxon>Exobasidiomycetes</taxon>
        <taxon>Tilletiales</taxon>
        <taxon>Tilletiaceae</taxon>
        <taxon>Tilletia</taxon>
    </lineage>
</organism>
<dbReference type="Proteomes" id="UP000077521">
    <property type="component" value="Unassembled WGS sequence"/>
</dbReference>
<feature type="compositionally biased region" description="Basic residues" evidence="1">
    <location>
        <begin position="31"/>
        <end position="45"/>
    </location>
</feature>
<gene>
    <name evidence="2" type="ORF">A4X13_0g9553</name>
</gene>
<evidence type="ECO:0000313" key="3">
    <source>
        <dbReference type="Proteomes" id="UP000077521"/>
    </source>
</evidence>
<evidence type="ECO:0000256" key="1">
    <source>
        <dbReference type="SAM" id="MobiDB-lite"/>
    </source>
</evidence>
<dbReference type="AlphaFoldDB" id="A0A8T8S8W9"/>
<accession>A0A8T8S8W9</accession>
<comment type="caution">
    <text evidence="2">The sequence shown here is derived from an EMBL/GenBank/DDBJ whole genome shotgun (WGS) entry which is preliminary data.</text>
</comment>
<protein>
    <submittedName>
        <fullName evidence="2">Uncharacterized protein</fullName>
    </submittedName>
</protein>
<sequence>RLCIDEQATQATDLTDSETEAFNTVAQQGKAMRRPRHRLTLPRAA</sequence>
<reference evidence="2" key="1">
    <citation type="submission" date="2016-04" db="EMBL/GenBank/DDBJ databases">
        <authorList>
            <person name="Nguyen H.D."/>
            <person name="Samba Siva P."/>
            <person name="Cullis J."/>
            <person name="Levesque C.A."/>
            <person name="Hambleton S."/>
        </authorList>
    </citation>
    <scope>NUCLEOTIDE SEQUENCE</scope>
    <source>
        <strain evidence="2">DAOMC 236416</strain>
    </source>
</reference>
<evidence type="ECO:0000313" key="2">
    <source>
        <dbReference type="EMBL" id="KAE8235272.1"/>
    </source>
</evidence>
<reference evidence="2" key="2">
    <citation type="journal article" date="2019" name="IMA Fungus">
        <title>Genome sequencing and comparison of five Tilletia species to identify candidate genes for the detection of regulated species infecting wheat.</title>
        <authorList>
            <person name="Nguyen H.D.T."/>
            <person name="Sultana T."/>
            <person name="Kesanakurti P."/>
            <person name="Hambleton S."/>
        </authorList>
    </citation>
    <scope>NUCLEOTIDE SEQUENCE</scope>
    <source>
        <strain evidence="2">DAOMC 236416</strain>
    </source>
</reference>
<proteinExistence type="predicted"/>
<name>A0A8T8S8W9_9BASI</name>
<feature type="region of interest" description="Disordered" evidence="1">
    <location>
        <begin position="25"/>
        <end position="45"/>
    </location>
</feature>
<feature type="non-terminal residue" evidence="2">
    <location>
        <position position="1"/>
    </location>
</feature>